<evidence type="ECO:0000259" key="4">
    <source>
        <dbReference type="PROSITE" id="PS51829"/>
    </source>
</evidence>
<dbReference type="Gene3D" id="2.60.120.260">
    <property type="entry name" value="Galactose-binding domain-like"/>
    <property type="match status" value="1"/>
</dbReference>
<dbReference type="InterPro" id="IPR013783">
    <property type="entry name" value="Ig-like_fold"/>
</dbReference>
<reference evidence="5 6" key="1">
    <citation type="submission" date="2016-11" db="EMBL/GenBank/DDBJ databases">
        <authorList>
            <person name="Jaros S."/>
            <person name="Januszkiewicz K."/>
            <person name="Wedrychowicz H."/>
        </authorList>
    </citation>
    <scope>NUCLEOTIDE SEQUENCE [LARGE SCALE GENOMIC DNA]</scope>
    <source>
        <strain evidence="5 6">CGMCC 1.12145</strain>
    </source>
</reference>
<feature type="domain" description="P/Homo B" evidence="4">
    <location>
        <begin position="837"/>
        <end position="993"/>
    </location>
</feature>
<dbReference type="Gene3D" id="2.60.40.10">
    <property type="entry name" value="Immunoglobulins"/>
    <property type="match status" value="2"/>
</dbReference>
<dbReference type="NCBIfam" id="TIGR04183">
    <property type="entry name" value="Por_Secre_tail"/>
    <property type="match status" value="1"/>
</dbReference>
<dbReference type="AlphaFoldDB" id="A0A1K1N452"/>
<dbReference type="OrthoDB" id="9792152at2"/>
<evidence type="ECO:0000256" key="3">
    <source>
        <dbReference type="ARBA" id="ARBA00022801"/>
    </source>
</evidence>
<dbReference type="GO" id="GO:0004252">
    <property type="term" value="F:serine-type endopeptidase activity"/>
    <property type="evidence" value="ECO:0007669"/>
    <property type="project" value="InterPro"/>
</dbReference>
<dbReference type="RefSeq" id="WP_072316280.1">
    <property type="nucleotide sequence ID" value="NZ_FPJE01000004.1"/>
</dbReference>
<sequence>MKKHLLPLIFILFSYVTVSGQHRPWTRISHHEKNISGIRPGASTEGYRLEINTLKSDLSGVSAGRKHIRGRNRTTVSFPVKGGGIEDFIITEVPFLPERLAEKYPGIRSYSGTSVSNPQTRIRFSLDHYGFHGVIYDKNGTYYLNPDKEEKDIYVLAGKASYTPLDKDFECKIIDETYGPALKNTGRLKRADDGQMRIFRLALACTGEFARYHISAAGLNNGTVSQQKEAVLAAMNTIMTRVNGIYENDLSIRMQLIENNDDLIFLDPETDGMTNNNGKTLIDEIQAIIDGIAGSENYDIGHVFSTGAGGIAQLNSPCTASKAKGVTGTTAPVGDPFAVDYVAHEMGHQFGATHTFNNYCGDERSAGTAVEPGSGSTIMAYAGICPPNIQNYSDPYFHTVSIAQIRDNITTGNSTCATLQNTGNLPPVADAGADYTIPAGTAFVLTGSGSDPDGDALTYTWEQTDNQINEGYPDATASGGPVFRSYSPVTVPHRYFPRLDDILSGALANTWEVLPETDRELNFSFTVRDNNPSGGQTVRDDVRITVDGHAGPFRMTSHQEEKTLTGGTTETITWDVAETQTGTISAAFVDILLSEDGSFGNPHTIGSELPNNGSATVLIPGGIETNKARIMVKPRGNIFFSVNTADLTITSSDFTLEFEELTQKHCISQQVAYPFLYRTHNGFNAETTFSAEMPQGLQATFSPASATSDSTKVIMEISGIEAKGPYDIHIAGTSGQQVRNVPLSLEVYDDIFPAANLSSPADGTRELRPAFGITLEWDTIDNAEQYDIQIAATADFSDLLETASVNFPFYEPQLLENDKFYYWRVRPKNRCGEGEYSPPFSFSTLETQCKTYTSTDPVIIPENRASTVTSLLHITDEDLIAGGLSLSLDITHTWVSDLTISLTSPSGTTVQIISGICDEVQDIRAIFSDTGDHINCNNNPAIGGTVKPSGSLTDFRGESLKGTWTLTVRDAHAEDGGSINSFSITRCPAPAPDNFRIKVTDESCKDTRDGHISVNAQVNLNYQVDFRGENTAVTADFSENWEIGNLAPGTYALCFTIADNPVFIQCFDVTVAPSGDLSVYTRVNASDNNLHLSLEGGRHYIIELNGTSITTGNKNISLPLRSGKNTVVIRTDKSCQGIYKEDIYISPDDVVIYPNPFTDTASAYIGSDISGILRLSVFSLSGKLMMSQKINTTDGHSDLGLHILPPGVYLVKISGADIHKTVKILKR</sequence>
<dbReference type="InterPro" id="IPR036116">
    <property type="entry name" value="FN3_sf"/>
</dbReference>
<proteinExistence type="predicted"/>
<dbReference type="EMBL" id="FPJE01000004">
    <property type="protein sequence ID" value="SFW30115.1"/>
    <property type="molecule type" value="Genomic_DNA"/>
</dbReference>
<organism evidence="5 6">
    <name type="scientific">Sinomicrobium oceani</name>
    <dbReference type="NCBI Taxonomy" id="1150368"/>
    <lineage>
        <taxon>Bacteria</taxon>
        <taxon>Pseudomonadati</taxon>
        <taxon>Bacteroidota</taxon>
        <taxon>Flavobacteriia</taxon>
        <taxon>Flavobacteriales</taxon>
        <taxon>Flavobacteriaceae</taxon>
        <taxon>Sinomicrobium</taxon>
    </lineage>
</organism>
<dbReference type="SUPFAM" id="SSF49785">
    <property type="entry name" value="Galactose-binding domain-like"/>
    <property type="match status" value="1"/>
</dbReference>
<keyword evidence="6" id="KW-1185">Reference proteome</keyword>
<dbReference type="Pfam" id="PF13583">
    <property type="entry name" value="Reprolysin_4"/>
    <property type="match status" value="1"/>
</dbReference>
<keyword evidence="2" id="KW-0732">Signal</keyword>
<dbReference type="PANTHER" id="PTHR11905">
    <property type="entry name" value="ADAM A DISINTEGRIN AND METALLOPROTEASE DOMAIN"/>
    <property type="match status" value="1"/>
</dbReference>
<dbReference type="Gene3D" id="3.40.390.10">
    <property type="entry name" value="Collagenase (Catalytic Domain)"/>
    <property type="match status" value="1"/>
</dbReference>
<dbReference type="Pfam" id="PF18962">
    <property type="entry name" value="Por_Secre_tail"/>
    <property type="match status" value="1"/>
</dbReference>
<gene>
    <name evidence="5" type="ORF">SAMN02927921_01000</name>
</gene>
<dbReference type="InterPro" id="IPR008979">
    <property type="entry name" value="Galactose-bd-like_sf"/>
</dbReference>
<dbReference type="InterPro" id="IPR002884">
    <property type="entry name" value="P_dom"/>
</dbReference>
<name>A0A1K1N452_9FLAO</name>
<dbReference type="GO" id="GO:0008237">
    <property type="term" value="F:metallopeptidase activity"/>
    <property type="evidence" value="ECO:0007669"/>
    <property type="project" value="InterPro"/>
</dbReference>
<dbReference type="STRING" id="1150368.SAMN02927921_01000"/>
<evidence type="ECO:0000256" key="2">
    <source>
        <dbReference type="ARBA" id="ARBA00022729"/>
    </source>
</evidence>
<dbReference type="Proteomes" id="UP000182248">
    <property type="component" value="Unassembled WGS sequence"/>
</dbReference>
<dbReference type="InterPro" id="IPR024079">
    <property type="entry name" value="MetalloPept_cat_dom_sf"/>
</dbReference>
<keyword evidence="3" id="KW-0378">Hydrolase</keyword>
<keyword evidence="1" id="KW-0645">Protease</keyword>
<dbReference type="PANTHER" id="PTHR11905:SF159">
    <property type="entry name" value="ADAM METALLOPROTEASE"/>
    <property type="match status" value="1"/>
</dbReference>
<dbReference type="InterPro" id="IPR026444">
    <property type="entry name" value="Secre_tail"/>
</dbReference>
<dbReference type="Pfam" id="PF01483">
    <property type="entry name" value="P_proprotein"/>
    <property type="match status" value="1"/>
</dbReference>
<evidence type="ECO:0000256" key="1">
    <source>
        <dbReference type="ARBA" id="ARBA00022670"/>
    </source>
</evidence>
<protein>
    <submittedName>
        <fullName evidence="5">Por secretion system C-terminal sorting domain-containing protein</fullName>
    </submittedName>
</protein>
<dbReference type="GO" id="GO:0006508">
    <property type="term" value="P:proteolysis"/>
    <property type="evidence" value="ECO:0007669"/>
    <property type="project" value="UniProtKB-KW"/>
</dbReference>
<dbReference type="PROSITE" id="PS51829">
    <property type="entry name" value="P_HOMO_B"/>
    <property type="match status" value="1"/>
</dbReference>
<dbReference type="SUPFAM" id="SSF55486">
    <property type="entry name" value="Metalloproteases ('zincins'), catalytic domain"/>
    <property type="match status" value="1"/>
</dbReference>
<evidence type="ECO:0000313" key="5">
    <source>
        <dbReference type="EMBL" id="SFW30115.1"/>
    </source>
</evidence>
<dbReference type="SUPFAM" id="SSF49265">
    <property type="entry name" value="Fibronectin type III"/>
    <property type="match status" value="1"/>
</dbReference>
<accession>A0A1K1N452</accession>
<evidence type="ECO:0000313" key="6">
    <source>
        <dbReference type="Proteomes" id="UP000182248"/>
    </source>
</evidence>